<dbReference type="SUPFAM" id="SSF53720">
    <property type="entry name" value="ALDH-like"/>
    <property type="match status" value="1"/>
</dbReference>
<dbReference type="Gene3D" id="3.40.309.10">
    <property type="entry name" value="Aldehyde Dehydrogenase, Chain A, domain 2"/>
    <property type="match status" value="1"/>
</dbReference>
<dbReference type="GO" id="GO:0005829">
    <property type="term" value="C:cytosol"/>
    <property type="evidence" value="ECO:0007669"/>
    <property type="project" value="TreeGrafter"/>
</dbReference>
<name>A0A7R9VM33_9STRA</name>
<dbReference type="FunFam" id="3.40.605.10:FF:000007">
    <property type="entry name" value="NAD/NADP-dependent betaine aldehyde dehydrogenase"/>
    <property type="match status" value="1"/>
</dbReference>
<evidence type="ECO:0000313" key="9">
    <source>
        <dbReference type="EMBL" id="CAD8298769.1"/>
    </source>
</evidence>
<dbReference type="FunFam" id="3.40.309.10:FF:000009">
    <property type="entry name" value="Aldehyde dehydrogenase A"/>
    <property type="match status" value="1"/>
</dbReference>
<keyword evidence="4 7" id="KW-0560">Oxidoreductase</keyword>
<dbReference type="InterPro" id="IPR015590">
    <property type="entry name" value="Aldehyde_DH_dom"/>
</dbReference>
<dbReference type="GO" id="GO:0009450">
    <property type="term" value="P:gamma-aminobutyric acid catabolic process"/>
    <property type="evidence" value="ECO:0007669"/>
    <property type="project" value="TreeGrafter"/>
</dbReference>
<evidence type="ECO:0000256" key="2">
    <source>
        <dbReference type="ARBA" id="ARBA00013051"/>
    </source>
</evidence>
<gene>
    <name evidence="9" type="ORF">TDUB1175_LOCUS4079</name>
</gene>
<protein>
    <recommendedName>
        <fullName evidence="3">Succinate-semialdehyde dehydrogenase, mitochondrial</fullName>
        <ecNumber evidence="2">1.2.1.24</ecNumber>
    </recommendedName>
    <alternativeName>
        <fullName evidence="5">NAD(+)-dependent succinic semialdehyde dehydrogenase</fullName>
    </alternativeName>
</protein>
<dbReference type="Gene3D" id="3.40.605.10">
    <property type="entry name" value="Aldehyde Dehydrogenase, Chain A, domain 1"/>
    <property type="match status" value="1"/>
</dbReference>
<accession>A0A7R9VM33</accession>
<dbReference type="EC" id="1.2.1.24" evidence="2"/>
<comment type="similarity">
    <text evidence="1 7">Belongs to the aldehyde dehydrogenase family.</text>
</comment>
<dbReference type="PANTHER" id="PTHR43353">
    <property type="entry name" value="SUCCINATE-SEMIALDEHYDE DEHYDROGENASE, MITOCHONDRIAL"/>
    <property type="match status" value="1"/>
</dbReference>
<dbReference type="NCBIfam" id="NF007497">
    <property type="entry name" value="PRK10090.1"/>
    <property type="match status" value="1"/>
</dbReference>
<dbReference type="GO" id="GO:0004777">
    <property type="term" value="F:succinate-semialdehyde dehydrogenase (NAD+) activity"/>
    <property type="evidence" value="ECO:0007669"/>
    <property type="project" value="UniProtKB-EC"/>
</dbReference>
<evidence type="ECO:0000256" key="3">
    <source>
        <dbReference type="ARBA" id="ARBA00019842"/>
    </source>
</evidence>
<dbReference type="PROSITE" id="PS00070">
    <property type="entry name" value="ALDEHYDE_DEHYDR_CYS"/>
    <property type="match status" value="1"/>
</dbReference>
<dbReference type="InterPro" id="IPR050740">
    <property type="entry name" value="Aldehyde_DH_Superfamily"/>
</dbReference>
<evidence type="ECO:0000256" key="6">
    <source>
        <dbReference type="PROSITE-ProRule" id="PRU10007"/>
    </source>
</evidence>
<dbReference type="Pfam" id="PF00171">
    <property type="entry name" value="Aldedh"/>
    <property type="match status" value="1"/>
</dbReference>
<dbReference type="EMBL" id="HBED01008354">
    <property type="protein sequence ID" value="CAD8298769.1"/>
    <property type="molecule type" value="Transcribed_RNA"/>
</dbReference>
<evidence type="ECO:0000256" key="1">
    <source>
        <dbReference type="ARBA" id="ARBA00009986"/>
    </source>
</evidence>
<dbReference type="InterPro" id="IPR016161">
    <property type="entry name" value="Ald_DH/histidinol_DH"/>
</dbReference>
<dbReference type="InterPro" id="IPR029510">
    <property type="entry name" value="Ald_DH_CS_GLU"/>
</dbReference>
<evidence type="ECO:0000256" key="4">
    <source>
        <dbReference type="ARBA" id="ARBA00023002"/>
    </source>
</evidence>
<evidence type="ECO:0000259" key="8">
    <source>
        <dbReference type="Pfam" id="PF00171"/>
    </source>
</evidence>
<dbReference type="InterPro" id="IPR016162">
    <property type="entry name" value="Ald_DH_N"/>
</dbReference>
<evidence type="ECO:0000256" key="7">
    <source>
        <dbReference type="RuleBase" id="RU003345"/>
    </source>
</evidence>
<feature type="domain" description="Aldehyde dehydrogenase" evidence="8">
    <location>
        <begin position="21"/>
        <end position="482"/>
    </location>
</feature>
<evidence type="ECO:0000256" key="5">
    <source>
        <dbReference type="ARBA" id="ARBA00030806"/>
    </source>
</evidence>
<feature type="active site" evidence="6">
    <location>
        <position position="258"/>
    </location>
</feature>
<dbReference type="InterPro" id="IPR016163">
    <property type="entry name" value="Ald_DH_C"/>
</dbReference>
<dbReference type="PANTHER" id="PTHR43353:SF5">
    <property type="entry name" value="SUCCINATE-SEMIALDEHYDE DEHYDROGENASE, MITOCHONDRIAL"/>
    <property type="match status" value="1"/>
</dbReference>
<dbReference type="PROSITE" id="PS00687">
    <property type="entry name" value="ALDEHYDE_DEHYDR_GLU"/>
    <property type="match status" value="1"/>
</dbReference>
<proteinExistence type="inferred from homology"/>
<sequence length="486" mass="52420">MPSKVDFGQWIGNKNVPSLDSATIDVENPSEPGSVIGTVPAGCKADADAALDAAKKAQPEWAKVPSAERAKVLKQIAQVVRDNREELIELLYSEQAKEKGLATAEVDFTSIYLDYYAGLAHSYMGEIIQSDNRGENIYLHYAPIGVSVGICPWNFPLFVWARKVAPALLAGCTVVVKSSEVTPLTTFRLMEHVTKAIDAGKVDLPSGVISVVTGYGNTIGAALVESPVPGIISMTGSVATGQRIMAAAAKNMTKVSLELGGKAPVIVMDDADIDKTVDAIVASRVIFSGQVCNCAERLYIQSKVYDEVVDKLVAKMKSTKVGLPTDEGVAYCSQITKEHREKISGMVERAVEAGAKVLCGGKFMDDGPGYCYEPTIIAGAAQDSEIMQKEVFGPVLPVAKFETFDEALALANDCEYGLTSSLYTNDYRLIERARTELLFGETYINRSHFEAIQGFHAGWRKSGVGGADGQHGLMEYFNTKVIYVQQ</sequence>
<dbReference type="InterPro" id="IPR016160">
    <property type="entry name" value="Ald_DH_CS_CYS"/>
</dbReference>
<dbReference type="AlphaFoldDB" id="A0A7R9VM33"/>
<reference evidence="9" key="1">
    <citation type="submission" date="2021-01" db="EMBL/GenBank/DDBJ databases">
        <authorList>
            <person name="Corre E."/>
            <person name="Pelletier E."/>
            <person name="Niang G."/>
            <person name="Scheremetjew M."/>
            <person name="Finn R."/>
            <person name="Kale V."/>
            <person name="Holt S."/>
            <person name="Cochrane G."/>
            <person name="Meng A."/>
            <person name="Brown T."/>
            <person name="Cohen L."/>
        </authorList>
    </citation>
    <scope>NUCLEOTIDE SEQUENCE</scope>
    <source>
        <strain evidence="9">CCMP147</strain>
    </source>
</reference>
<organism evidence="9">
    <name type="scientific">Pseudictyota dubia</name>
    <dbReference type="NCBI Taxonomy" id="2749911"/>
    <lineage>
        <taxon>Eukaryota</taxon>
        <taxon>Sar</taxon>
        <taxon>Stramenopiles</taxon>
        <taxon>Ochrophyta</taxon>
        <taxon>Bacillariophyta</taxon>
        <taxon>Mediophyceae</taxon>
        <taxon>Biddulphiophycidae</taxon>
        <taxon>Eupodiscales</taxon>
        <taxon>Odontellaceae</taxon>
        <taxon>Pseudictyota</taxon>
    </lineage>
</organism>